<comment type="caution">
    <text evidence="1">The sequence shown here is derived from an EMBL/GenBank/DDBJ whole genome shotgun (WGS) entry which is preliminary data.</text>
</comment>
<dbReference type="EMBL" id="CM047749">
    <property type="protein sequence ID" value="KAJ0010230.1"/>
    <property type="molecule type" value="Genomic_DNA"/>
</dbReference>
<organism evidence="1 2">
    <name type="scientific">Pistacia integerrima</name>
    <dbReference type="NCBI Taxonomy" id="434235"/>
    <lineage>
        <taxon>Eukaryota</taxon>
        <taxon>Viridiplantae</taxon>
        <taxon>Streptophyta</taxon>
        <taxon>Embryophyta</taxon>
        <taxon>Tracheophyta</taxon>
        <taxon>Spermatophyta</taxon>
        <taxon>Magnoliopsida</taxon>
        <taxon>eudicotyledons</taxon>
        <taxon>Gunneridae</taxon>
        <taxon>Pentapetalae</taxon>
        <taxon>rosids</taxon>
        <taxon>malvids</taxon>
        <taxon>Sapindales</taxon>
        <taxon>Anacardiaceae</taxon>
        <taxon>Pistacia</taxon>
    </lineage>
</organism>
<evidence type="ECO:0000313" key="2">
    <source>
        <dbReference type="Proteomes" id="UP001163603"/>
    </source>
</evidence>
<protein>
    <submittedName>
        <fullName evidence="1">Uncharacterized protein</fullName>
    </submittedName>
</protein>
<name>A0ACC0X410_9ROSI</name>
<evidence type="ECO:0000313" key="1">
    <source>
        <dbReference type="EMBL" id="KAJ0010230.1"/>
    </source>
</evidence>
<gene>
    <name evidence="1" type="ORF">Pint_33055</name>
</gene>
<dbReference type="Proteomes" id="UP001163603">
    <property type="component" value="Chromosome 14"/>
</dbReference>
<accession>A0ACC0X410</accession>
<proteinExistence type="predicted"/>
<keyword evidence="2" id="KW-1185">Reference proteome</keyword>
<reference evidence="2" key="1">
    <citation type="journal article" date="2023" name="G3 (Bethesda)">
        <title>Genome assembly and association tests identify interacting loci associated with vigor, precocity, and sex in interspecific pistachio rootstocks.</title>
        <authorList>
            <person name="Palmer W."/>
            <person name="Jacygrad E."/>
            <person name="Sagayaradj S."/>
            <person name="Cavanaugh K."/>
            <person name="Han R."/>
            <person name="Bertier L."/>
            <person name="Beede B."/>
            <person name="Kafkas S."/>
            <person name="Golino D."/>
            <person name="Preece J."/>
            <person name="Michelmore R."/>
        </authorList>
    </citation>
    <scope>NUCLEOTIDE SEQUENCE [LARGE SCALE GENOMIC DNA]</scope>
</reference>
<sequence length="48" mass="5398">MVDLVSEVIEKNEELRERLWVDLGIVLVLLPLGLVEFLGGKGRLLPLI</sequence>